<evidence type="ECO:0000313" key="2">
    <source>
        <dbReference type="Proteomes" id="UP000238296"/>
    </source>
</evidence>
<organism evidence="1 2">
    <name type="scientific">Mycobacterium talmoniae</name>
    <dbReference type="NCBI Taxonomy" id="1858794"/>
    <lineage>
        <taxon>Bacteria</taxon>
        <taxon>Bacillati</taxon>
        <taxon>Actinomycetota</taxon>
        <taxon>Actinomycetes</taxon>
        <taxon>Mycobacteriales</taxon>
        <taxon>Mycobacteriaceae</taxon>
        <taxon>Mycobacterium</taxon>
    </lineage>
</organism>
<evidence type="ECO:0000313" key="1">
    <source>
        <dbReference type="EMBL" id="PQM48838.1"/>
    </source>
</evidence>
<dbReference type="AlphaFoldDB" id="A0A2S8BQ81"/>
<proteinExistence type="predicted"/>
<gene>
    <name evidence="1" type="ORF">C1Y40_00937</name>
</gene>
<dbReference type="Proteomes" id="UP000238296">
    <property type="component" value="Unassembled WGS sequence"/>
</dbReference>
<protein>
    <submittedName>
        <fullName evidence="1">Uncharacterized protein</fullName>
    </submittedName>
</protein>
<accession>A0A2S8BQ81</accession>
<name>A0A2S8BQ81_9MYCO</name>
<sequence>MLAALFDHECPDPATAAIISLLHTVDGLDALLSLNDRGWTWVRDRAGEIASGGWVNGSEPDLPEFNLAVTMAAVRQAL</sequence>
<reference evidence="1 2" key="1">
    <citation type="journal article" date="2017" name="Int. J. Syst. Evol. Microbiol.">
        <title>Mycobacterium talmoniae sp. nov., a slowly growing mycobacterium isolated from human respiratory samples.</title>
        <authorList>
            <person name="Davidson R.M."/>
            <person name="DeGroote M.A."/>
            <person name="Marola J.L."/>
            <person name="Buss S."/>
            <person name="Jones V."/>
            <person name="McNeil M.R."/>
            <person name="Freifeld A.G."/>
            <person name="Elaine Epperson L."/>
            <person name="Hasan N.A."/>
            <person name="Jackson M."/>
            <person name="Iwen P.C."/>
            <person name="Salfinger M."/>
            <person name="Strong M."/>
        </authorList>
    </citation>
    <scope>NUCLEOTIDE SEQUENCE [LARGE SCALE GENOMIC DNA]</scope>
    <source>
        <strain evidence="1 2">ATCC BAA-2683</strain>
    </source>
</reference>
<dbReference type="EMBL" id="PPEA01000134">
    <property type="protein sequence ID" value="PQM48838.1"/>
    <property type="molecule type" value="Genomic_DNA"/>
</dbReference>
<comment type="caution">
    <text evidence="1">The sequence shown here is derived from an EMBL/GenBank/DDBJ whole genome shotgun (WGS) entry which is preliminary data.</text>
</comment>